<dbReference type="Proteomes" id="UP001138540">
    <property type="component" value="Unassembled WGS sequence"/>
</dbReference>
<keyword evidence="3" id="KW-0449">Lipoprotein</keyword>
<dbReference type="PANTHER" id="PTHR35869:SF1">
    <property type="entry name" value="OUTER-MEMBRANE LIPOPROTEIN CARRIER PROTEIN"/>
    <property type="match status" value="1"/>
</dbReference>
<reference evidence="3 4" key="1">
    <citation type="submission" date="2020-08" db="EMBL/GenBank/DDBJ databases">
        <title>Exploring microbial biodiversity for novel pathways involved in the catabolism of aromatic compounds derived from lignin.</title>
        <authorList>
            <person name="Elkins J."/>
        </authorList>
    </citation>
    <scope>NUCLEOTIDE SEQUENCE [LARGE SCALE GENOMIC DNA]</scope>
    <source>
        <strain evidence="3 4">B1D3A</strain>
    </source>
</reference>
<feature type="signal peptide" evidence="2">
    <location>
        <begin position="1"/>
        <end position="26"/>
    </location>
</feature>
<dbReference type="CDD" id="cd16325">
    <property type="entry name" value="LolA"/>
    <property type="match status" value="1"/>
</dbReference>
<proteinExistence type="predicted"/>
<organism evidence="3 4">
    <name type="scientific">Sphingobium lignivorans</name>
    <dbReference type="NCBI Taxonomy" id="2735886"/>
    <lineage>
        <taxon>Bacteria</taxon>
        <taxon>Pseudomonadati</taxon>
        <taxon>Pseudomonadota</taxon>
        <taxon>Alphaproteobacteria</taxon>
        <taxon>Sphingomonadales</taxon>
        <taxon>Sphingomonadaceae</taxon>
        <taxon>Sphingobium</taxon>
    </lineage>
</organism>
<dbReference type="SUPFAM" id="SSF89392">
    <property type="entry name" value="Prokaryotic lipoproteins and lipoprotein localization factors"/>
    <property type="match status" value="1"/>
</dbReference>
<dbReference type="EMBL" id="JACHKA010000001">
    <property type="protein sequence ID" value="MBB5984189.1"/>
    <property type="molecule type" value="Genomic_DNA"/>
</dbReference>
<dbReference type="InterPro" id="IPR029046">
    <property type="entry name" value="LolA/LolB/LppX"/>
</dbReference>
<feature type="chain" id="PRO_5045636735" evidence="2">
    <location>
        <begin position="27"/>
        <end position="222"/>
    </location>
</feature>
<name>A0ABR6ND70_9SPHN</name>
<accession>A0ABR6ND70</accession>
<dbReference type="Pfam" id="PF03548">
    <property type="entry name" value="LolA"/>
    <property type="match status" value="1"/>
</dbReference>
<evidence type="ECO:0000256" key="2">
    <source>
        <dbReference type="SAM" id="SignalP"/>
    </source>
</evidence>
<dbReference type="PANTHER" id="PTHR35869">
    <property type="entry name" value="OUTER-MEMBRANE LIPOPROTEIN CARRIER PROTEIN"/>
    <property type="match status" value="1"/>
</dbReference>
<dbReference type="RefSeq" id="WP_184149010.1">
    <property type="nucleotide sequence ID" value="NZ_JACHKA010000001.1"/>
</dbReference>
<gene>
    <name evidence="3" type="ORF">HNP60_000163</name>
</gene>
<keyword evidence="4" id="KW-1185">Reference proteome</keyword>
<dbReference type="Gene3D" id="2.50.20.10">
    <property type="entry name" value="Lipoprotein localisation LolA/LolB/LppX"/>
    <property type="match status" value="1"/>
</dbReference>
<evidence type="ECO:0000313" key="3">
    <source>
        <dbReference type="EMBL" id="MBB5984189.1"/>
    </source>
</evidence>
<evidence type="ECO:0000313" key="4">
    <source>
        <dbReference type="Proteomes" id="UP001138540"/>
    </source>
</evidence>
<keyword evidence="1 2" id="KW-0732">Signal</keyword>
<evidence type="ECO:0000256" key="1">
    <source>
        <dbReference type="ARBA" id="ARBA00022729"/>
    </source>
</evidence>
<comment type="caution">
    <text evidence="3">The sequence shown here is derived from an EMBL/GenBank/DDBJ whole genome shotgun (WGS) entry which is preliminary data.</text>
</comment>
<sequence>MTNASSRFARALLIGGALVLPLAGFAGVPVGQAQAQSPADDLALVNRAIRAITTISGNFTQTDRNGQVQTGKLLLKQPGQIRFDYGGTGNDLLIVADGRSLYMVDYQVSQVQRWPIRNSPLGALLDPTRDLTRYGKLMPTGDPRVLSIEVRDPDHPEYGLINLIFTRKASAPGGLELYGWVAKDAQGNRTNIRLTNLSYGAAIADSAFKWRDPRPNRAGPRR</sequence>
<protein>
    <submittedName>
        <fullName evidence="3">Outer membrane lipoprotein-sorting protein</fullName>
    </submittedName>
</protein>
<dbReference type="InterPro" id="IPR004564">
    <property type="entry name" value="OM_lipoprot_carrier_LolA-like"/>
</dbReference>